<feature type="transmembrane region" description="Helical" evidence="13">
    <location>
        <begin position="58"/>
        <end position="75"/>
    </location>
</feature>
<keyword evidence="6 13" id="KW-0812">Transmembrane</keyword>
<dbReference type="PANTHER" id="PTHR30472">
    <property type="entry name" value="FERRIC ENTEROBACTIN TRANSPORT SYSTEM PERMEASE PROTEIN"/>
    <property type="match status" value="1"/>
</dbReference>
<evidence type="ECO:0000256" key="1">
    <source>
        <dbReference type="ARBA" id="ARBA00004651"/>
    </source>
</evidence>
<sequence>MKKETIAYLVVVIGLVITSMVALMSGVDFLTPLDLWRAINGNNADAVNTILNFRAPRWIASLICGGMLAAAGALSQSVFSNSLADPTILGVTSGGDLLILLGGLFLPTFPMRNLILAFIGGGLALWLLINKQTLRTPYKLIIVGVALNLTFVGLKQLFTQGISTGIVTGFNGITWPKVLTLLVIGCIGLFVALLLAPWANYLKLPDQQLASVGVPATLIRLSLLTLVVVLSAGVTTAVSTIPFIGIIVPSIGRKLVGHDYQTLIPFSILGGAWLLLIVDTVGRLVVLPSEISAATIMTIIGGPFLVFLVQRRGFNGTKAS</sequence>
<dbReference type="SUPFAM" id="SSF81345">
    <property type="entry name" value="ABC transporter involved in vitamin B12 uptake, BtuC"/>
    <property type="match status" value="1"/>
</dbReference>
<dbReference type="GO" id="GO:0033214">
    <property type="term" value="P:siderophore-iron import into cell"/>
    <property type="evidence" value="ECO:0007669"/>
    <property type="project" value="TreeGrafter"/>
</dbReference>
<evidence type="ECO:0000256" key="5">
    <source>
        <dbReference type="ARBA" id="ARBA00022475"/>
    </source>
</evidence>
<dbReference type="OrthoDB" id="9811721at2"/>
<feature type="transmembrane region" description="Helical" evidence="13">
    <location>
        <begin position="291"/>
        <end position="309"/>
    </location>
</feature>
<feature type="transmembrane region" description="Helical" evidence="13">
    <location>
        <begin position="218"/>
        <end position="251"/>
    </location>
</feature>
<evidence type="ECO:0000256" key="3">
    <source>
        <dbReference type="ARBA" id="ARBA00018524"/>
    </source>
</evidence>
<keyword evidence="5" id="KW-1003">Cell membrane</keyword>
<evidence type="ECO:0000256" key="9">
    <source>
        <dbReference type="ARBA" id="ARBA00023136"/>
    </source>
</evidence>
<keyword evidence="15" id="KW-1185">Reference proteome</keyword>
<feature type="transmembrane region" description="Helical" evidence="13">
    <location>
        <begin position="263"/>
        <end position="285"/>
    </location>
</feature>
<evidence type="ECO:0000256" key="10">
    <source>
        <dbReference type="ARBA" id="ARBA00025320"/>
    </source>
</evidence>
<feature type="transmembrane region" description="Helical" evidence="13">
    <location>
        <begin position="6"/>
        <end position="27"/>
    </location>
</feature>
<proteinExistence type="inferred from homology"/>
<evidence type="ECO:0000313" key="15">
    <source>
        <dbReference type="Proteomes" id="UP000294854"/>
    </source>
</evidence>
<dbReference type="CDD" id="cd06550">
    <property type="entry name" value="TM_ABC_iron-siderophores_like"/>
    <property type="match status" value="1"/>
</dbReference>
<evidence type="ECO:0000256" key="12">
    <source>
        <dbReference type="ARBA" id="ARBA00031465"/>
    </source>
</evidence>
<evidence type="ECO:0000256" key="13">
    <source>
        <dbReference type="SAM" id="Phobius"/>
    </source>
</evidence>
<dbReference type="GO" id="GO:0005886">
    <property type="term" value="C:plasma membrane"/>
    <property type="evidence" value="ECO:0007669"/>
    <property type="project" value="UniProtKB-SubCell"/>
</dbReference>
<dbReference type="InterPro" id="IPR037294">
    <property type="entry name" value="ABC_BtuC-like"/>
</dbReference>
<comment type="similarity">
    <text evidence="2">Belongs to the binding-protein-dependent transport system permease family. FecCD subfamily.</text>
</comment>
<keyword evidence="4" id="KW-0813">Transport</keyword>
<evidence type="ECO:0000256" key="2">
    <source>
        <dbReference type="ARBA" id="ARBA00007935"/>
    </source>
</evidence>
<evidence type="ECO:0000256" key="7">
    <source>
        <dbReference type="ARBA" id="ARBA00022989"/>
    </source>
</evidence>
<keyword evidence="9 13" id="KW-0472">Membrane</keyword>
<comment type="subcellular location">
    <subcellularLocation>
        <location evidence="1">Cell membrane</location>
        <topology evidence="1">Multi-pass membrane protein</topology>
    </subcellularLocation>
</comment>
<comment type="caution">
    <text evidence="14">The sequence shown here is derived from an EMBL/GenBank/DDBJ whole genome shotgun (WGS) entry which is preliminary data.</text>
</comment>
<dbReference type="EMBL" id="PUFO01000076">
    <property type="protein sequence ID" value="TDG74449.1"/>
    <property type="molecule type" value="Genomic_DNA"/>
</dbReference>
<evidence type="ECO:0000256" key="11">
    <source>
        <dbReference type="ARBA" id="ARBA00031149"/>
    </source>
</evidence>
<evidence type="ECO:0000256" key="4">
    <source>
        <dbReference type="ARBA" id="ARBA00022448"/>
    </source>
</evidence>
<dbReference type="Proteomes" id="UP000294854">
    <property type="component" value="Unassembled WGS sequence"/>
</dbReference>
<evidence type="ECO:0000256" key="8">
    <source>
        <dbReference type="ARBA" id="ARBA00023004"/>
    </source>
</evidence>
<dbReference type="Gene3D" id="1.10.3470.10">
    <property type="entry name" value="ABC transporter involved in vitamin B12 uptake, BtuC"/>
    <property type="match status" value="1"/>
</dbReference>
<dbReference type="STRING" id="1122149.FD44_GL000959"/>
<keyword evidence="8" id="KW-0408">Iron</keyword>
<evidence type="ECO:0000313" key="14">
    <source>
        <dbReference type="EMBL" id="TDG74449.1"/>
    </source>
</evidence>
<dbReference type="Pfam" id="PF01032">
    <property type="entry name" value="FecCD"/>
    <property type="match status" value="1"/>
</dbReference>
<dbReference type="AlphaFoldDB" id="A0A4R5NIN1"/>
<feature type="transmembrane region" description="Helical" evidence="13">
    <location>
        <begin position="178"/>
        <end position="198"/>
    </location>
</feature>
<gene>
    <name evidence="14" type="ORF">C5L31_000096</name>
</gene>
<accession>A0A4R5NIN1</accession>
<comment type="function">
    <text evidence="10">Part of the binding-protein-dependent transport system for heme-iron. Responsible for the translocation of the substrate across the membrane.</text>
</comment>
<feature type="transmembrane region" description="Helical" evidence="13">
    <location>
        <begin position="87"/>
        <end position="106"/>
    </location>
</feature>
<name>A0A4R5NIN1_9LACO</name>
<dbReference type="RefSeq" id="WP_010619001.1">
    <property type="nucleotide sequence ID" value="NZ_CP042371.1"/>
</dbReference>
<organism evidence="14 15">
    <name type="scientific">Secundilactobacillus malefermentans</name>
    <dbReference type="NCBI Taxonomy" id="176292"/>
    <lineage>
        <taxon>Bacteria</taxon>
        <taxon>Bacillati</taxon>
        <taxon>Bacillota</taxon>
        <taxon>Bacilli</taxon>
        <taxon>Lactobacillales</taxon>
        <taxon>Lactobacillaceae</taxon>
        <taxon>Secundilactobacillus</taxon>
    </lineage>
</organism>
<reference evidence="14 15" key="1">
    <citation type="journal article" date="2019" name="Appl. Microbiol. Biotechnol.">
        <title>Uncovering carbohydrate metabolism through a genotype-phenotype association study of 56 lactic acid bacteria genomes.</title>
        <authorList>
            <person name="Buron-Moles G."/>
            <person name="Chailyan A."/>
            <person name="Dolejs I."/>
            <person name="Forster J."/>
            <person name="Miks M.H."/>
        </authorList>
    </citation>
    <scope>NUCLEOTIDE SEQUENCE [LARGE SCALE GENOMIC DNA]</scope>
    <source>
        <strain evidence="14 15">ATCC 49373</strain>
    </source>
</reference>
<protein>
    <recommendedName>
        <fullName evidence="3">Probable heme-iron transport system permease protein IsdF</fullName>
    </recommendedName>
    <alternativeName>
        <fullName evidence="12">Iron-regulated surface determinant protein F</fullName>
    </alternativeName>
    <alternativeName>
        <fullName evidence="11">Staphylococcal iron-regulated protein G</fullName>
    </alternativeName>
</protein>
<dbReference type="InterPro" id="IPR000522">
    <property type="entry name" value="ABC_transptr_permease_BtuC"/>
</dbReference>
<keyword evidence="7 13" id="KW-1133">Transmembrane helix</keyword>
<feature type="transmembrane region" description="Helical" evidence="13">
    <location>
        <begin position="113"/>
        <end position="129"/>
    </location>
</feature>
<dbReference type="GO" id="GO:0022857">
    <property type="term" value="F:transmembrane transporter activity"/>
    <property type="evidence" value="ECO:0007669"/>
    <property type="project" value="InterPro"/>
</dbReference>
<evidence type="ECO:0000256" key="6">
    <source>
        <dbReference type="ARBA" id="ARBA00022692"/>
    </source>
</evidence>
<dbReference type="PANTHER" id="PTHR30472:SF21">
    <property type="entry name" value="HEME-IRON TRANSPORT SYSTEM PERMEASE PROTEIN ISDF-RELATED"/>
    <property type="match status" value="1"/>
</dbReference>